<evidence type="ECO:0000256" key="5">
    <source>
        <dbReference type="ARBA" id="ARBA00022692"/>
    </source>
</evidence>
<proteinExistence type="inferred from homology"/>
<dbReference type="Pfam" id="PF01554">
    <property type="entry name" value="MatE"/>
    <property type="match status" value="1"/>
</dbReference>
<keyword evidence="5 8" id="KW-0812">Transmembrane</keyword>
<sequence>MCPDLNQLLKKFSPNTWPALKVGTSSLIAQLSIMVRKFIGMACSNEPQDFADSMAGFNAAVRIVNLTHSIFNAITQLFIPAASYSFAAKRYRRFLKLTLHIYWLALVWGALTLIITWSIPRTLSKMRSSGECYLKYAGKMVSNNNGLAPFAGFKFNAISMLQAIQQGPRATILSFLSNFATNIILVLYYTNKHDGARIVWCNPLSYSLSSLISIFFLWSPVKNLMLLSKEEDMED</sequence>
<gene>
    <name evidence="9" type="ORF">M9Y10_023614</name>
</gene>
<dbReference type="CDD" id="cd12082">
    <property type="entry name" value="MATE_like"/>
    <property type="match status" value="1"/>
</dbReference>
<dbReference type="InterPro" id="IPR052031">
    <property type="entry name" value="Membrane_Transporter-Flippase"/>
</dbReference>
<protein>
    <recommendedName>
        <fullName evidence="11">PQ loop repeat family protein</fullName>
    </recommendedName>
</protein>
<name>A0ABR2KXH8_9EUKA</name>
<comment type="caution">
    <text evidence="9">The sequence shown here is derived from an EMBL/GenBank/DDBJ whole genome shotgun (WGS) entry which is preliminary data.</text>
</comment>
<keyword evidence="3" id="KW-0813">Transport</keyword>
<dbReference type="PANTHER" id="PTHR43549:SF2">
    <property type="entry name" value="MULTIDRUG RESISTANCE PROTEIN NORM-RELATED"/>
    <property type="match status" value="1"/>
</dbReference>
<keyword evidence="10" id="KW-1185">Reference proteome</keyword>
<comment type="similarity">
    <text evidence="2">Belongs to the multi antimicrobial extrusion (MATE) (TC 2.A.66.1) family.</text>
</comment>
<feature type="transmembrane region" description="Helical" evidence="8">
    <location>
        <begin position="170"/>
        <end position="189"/>
    </location>
</feature>
<keyword evidence="4" id="KW-1003">Cell membrane</keyword>
<reference evidence="9 10" key="1">
    <citation type="submission" date="2024-04" db="EMBL/GenBank/DDBJ databases">
        <title>Tritrichomonas musculus Genome.</title>
        <authorList>
            <person name="Alves-Ferreira E."/>
            <person name="Grigg M."/>
            <person name="Lorenzi H."/>
            <person name="Galac M."/>
        </authorList>
    </citation>
    <scope>NUCLEOTIDE SEQUENCE [LARGE SCALE GENOMIC DNA]</scope>
    <source>
        <strain evidence="9 10">EAF2021</strain>
    </source>
</reference>
<feature type="transmembrane region" description="Helical" evidence="8">
    <location>
        <begin position="99"/>
        <end position="119"/>
    </location>
</feature>
<organism evidence="9 10">
    <name type="scientific">Tritrichomonas musculus</name>
    <dbReference type="NCBI Taxonomy" id="1915356"/>
    <lineage>
        <taxon>Eukaryota</taxon>
        <taxon>Metamonada</taxon>
        <taxon>Parabasalia</taxon>
        <taxon>Tritrichomonadida</taxon>
        <taxon>Tritrichomonadidae</taxon>
        <taxon>Tritrichomonas</taxon>
    </lineage>
</organism>
<evidence type="ECO:0000256" key="1">
    <source>
        <dbReference type="ARBA" id="ARBA00004651"/>
    </source>
</evidence>
<dbReference type="Proteomes" id="UP001470230">
    <property type="component" value="Unassembled WGS sequence"/>
</dbReference>
<evidence type="ECO:0000256" key="7">
    <source>
        <dbReference type="ARBA" id="ARBA00023136"/>
    </source>
</evidence>
<dbReference type="InterPro" id="IPR002528">
    <property type="entry name" value="MATE_fam"/>
</dbReference>
<evidence type="ECO:0000256" key="4">
    <source>
        <dbReference type="ARBA" id="ARBA00022475"/>
    </source>
</evidence>
<evidence type="ECO:0000256" key="2">
    <source>
        <dbReference type="ARBA" id="ARBA00010199"/>
    </source>
</evidence>
<dbReference type="EMBL" id="JAPFFF010000003">
    <property type="protein sequence ID" value="KAK8895172.1"/>
    <property type="molecule type" value="Genomic_DNA"/>
</dbReference>
<dbReference type="PANTHER" id="PTHR43549">
    <property type="entry name" value="MULTIDRUG RESISTANCE PROTEIN YPNP-RELATED"/>
    <property type="match status" value="1"/>
</dbReference>
<comment type="subcellular location">
    <subcellularLocation>
        <location evidence="1">Cell membrane</location>
        <topology evidence="1">Multi-pass membrane protein</topology>
    </subcellularLocation>
</comment>
<keyword evidence="7 8" id="KW-0472">Membrane</keyword>
<evidence type="ECO:0000256" key="8">
    <source>
        <dbReference type="SAM" id="Phobius"/>
    </source>
</evidence>
<evidence type="ECO:0008006" key="11">
    <source>
        <dbReference type="Google" id="ProtNLM"/>
    </source>
</evidence>
<evidence type="ECO:0000313" key="9">
    <source>
        <dbReference type="EMBL" id="KAK8895172.1"/>
    </source>
</evidence>
<feature type="transmembrane region" description="Helical" evidence="8">
    <location>
        <begin position="198"/>
        <end position="218"/>
    </location>
</feature>
<evidence type="ECO:0000256" key="6">
    <source>
        <dbReference type="ARBA" id="ARBA00022989"/>
    </source>
</evidence>
<keyword evidence="6 8" id="KW-1133">Transmembrane helix</keyword>
<evidence type="ECO:0000256" key="3">
    <source>
        <dbReference type="ARBA" id="ARBA00022448"/>
    </source>
</evidence>
<accession>A0ABR2KXH8</accession>
<evidence type="ECO:0000313" key="10">
    <source>
        <dbReference type="Proteomes" id="UP001470230"/>
    </source>
</evidence>